<dbReference type="Proteomes" id="UP000320948">
    <property type="component" value="Unassembled WGS sequence"/>
</dbReference>
<dbReference type="AlphaFoldDB" id="A0A6N4RCT1"/>
<organism evidence="1 2">
    <name type="scientific">Blastochloris viridis</name>
    <name type="common">Rhodopseudomonas viridis</name>
    <dbReference type="NCBI Taxonomy" id="1079"/>
    <lineage>
        <taxon>Bacteria</taxon>
        <taxon>Pseudomonadati</taxon>
        <taxon>Pseudomonadota</taxon>
        <taxon>Alphaproteobacteria</taxon>
        <taxon>Hyphomicrobiales</taxon>
        <taxon>Blastochloridaceae</taxon>
        <taxon>Blastochloris</taxon>
    </lineage>
</organism>
<protein>
    <submittedName>
        <fullName evidence="1">Uncharacterized protein</fullName>
    </submittedName>
</protein>
<comment type="caution">
    <text evidence="1">The sequence shown here is derived from an EMBL/GenBank/DDBJ whole genome shotgun (WGS) entry which is preliminary data.</text>
</comment>
<evidence type="ECO:0000313" key="1">
    <source>
        <dbReference type="EMBL" id="TKW61119.1"/>
    </source>
</evidence>
<sequence length="161" mass="18401">MQAVTNNTNAAPCSMKTMEQLAAELRNDFERRVRDNGEEFYCLDCLEHPAKDMVREAHDGEWANDFVYEAVVDTLDNIIGGAGEDDCTPQCDVYHARLLDWVGENLYRMAYVDEAMTEWGAKTLSEALMWGQTRQLEHIARTVWNYLEEICNAQPLAMEGL</sequence>
<evidence type="ECO:0000313" key="2">
    <source>
        <dbReference type="Proteomes" id="UP000320948"/>
    </source>
</evidence>
<name>A0A6N4RCT1_BLAVI</name>
<reference evidence="1 2" key="1">
    <citation type="journal article" date="2017" name="Nat. Commun.">
        <title>In situ click chemistry generation of cyclooxygenase-2 inhibitors.</title>
        <authorList>
            <person name="Bhardwaj A."/>
            <person name="Kaur J."/>
            <person name="Wuest M."/>
            <person name="Wuest F."/>
        </authorList>
    </citation>
    <scope>NUCLEOTIDE SEQUENCE [LARGE SCALE GENOMIC DNA]</scope>
    <source>
        <strain evidence="1">S2_018_000_R2_106</strain>
    </source>
</reference>
<dbReference type="EMBL" id="VAFM01000001">
    <property type="protein sequence ID" value="TKW61119.1"/>
    <property type="molecule type" value="Genomic_DNA"/>
</dbReference>
<proteinExistence type="predicted"/>
<accession>A0A6N4RCT1</accession>
<gene>
    <name evidence="1" type="ORF">DI628_00380</name>
</gene>